<name>A0A3S0U1D3_9BACI</name>
<dbReference type="CDD" id="cd01066">
    <property type="entry name" value="APP_MetAP"/>
    <property type="match status" value="1"/>
</dbReference>
<dbReference type="Gene3D" id="3.40.350.10">
    <property type="entry name" value="Creatinase/prolidase N-terminal domain"/>
    <property type="match status" value="1"/>
</dbReference>
<accession>A0A3S0U1D3</accession>
<dbReference type="Gene3D" id="3.90.230.10">
    <property type="entry name" value="Creatinase/methionine aminopeptidase superfamily"/>
    <property type="match status" value="1"/>
</dbReference>
<dbReference type="PANTHER" id="PTHR46112">
    <property type="entry name" value="AMINOPEPTIDASE"/>
    <property type="match status" value="1"/>
</dbReference>
<dbReference type="InterPro" id="IPR029149">
    <property type="entry name" value="Creatin/AminoP/Spt16_N"/>
</dbReference>
<dbReference type="InterPro" id="IPR050659">
    <property type="entry name" value="Peptidase_M24B"/>
</dbReference>
<evidence type="ECO:0000313" key="4">
    <source>
        <dbReference type="Proteomes" id="UP000267430"/>
    </source>
</evidence>
<dbReference type="SUPFAM" id="SSF55920">
    <property type="entry name" value="Creatinase/aminopeptidase"/>
    <property type="match status" value="1"/>
</dbReference>
<evidence type="ECO:0000259" key="2">
    <source>
        <dbReference type="Pfam" id="PF01321"/>
    </source>
</evidence>
<protein>
    <submittedName>
        <fullName evidence="3">M24 family metallopeptidase</fullName>
    </submittedName>
</protein>
<dbReference type="Proteomes" id="UP000267430">
    <property type="component" value="Unassembled WGS sequence"/>
</dbReference>
<dbReference type="Pfam" id="PF00557">
    <property type="entry name" value="Peptidase_M24"/>
    <property type="match status" value="1"/>
</dbReference>
<gene>
    <name evidence="3" type="ORF">ELQ35_02400</name>
</gene>
<feature type="domain" description="Peptidase M24" evidence="1">
    <location>
        <begin position="140"/>
        <end position="329"/>
    </location>
</feature>
<dbReference type="InterPro" id="IPR036005">
    <property type="entry name" value="Creatinase/aminopeptidase-like"/>
</dbReference>
<dbReference type="Pfam" id="PF01321">
    <property type="entry name" value="Creatinase_N"/>
    <property type="match status" value="1"/>
</dbReference>
<evidence type="ECO:0000313" key="3">
    <source>
        <dbReference type="EMBL" id="RUQ32064.1"/>
    </source>
</evidence>
<dbReference type="InterPro" id="IPR000994">
    <property type="entry name" value="Pept_M24"/>
</dbReference>
<dbReference type="OrthoDB" id="4850044at2"/>
<dbReference type="PANTHER" id="PTHR46112:SF3">
    <property type="entry name" value="AMINOPEPTIDASE YPDF"/>
    <property type="match status" value="1"/>
</dbReference>
<reference evidence="3 4" key="1">
    <citation type="submission" date="2018-12" db="EMBL/GenBank/DDBJ databases">
        <title>Bacillus chawlae sp. nov., Bacillus glennii sp. nov., and Bacillus saganii sp. nov. Isolated from the Vehicle Assembly Building at Kennedy Space Center where the Viking Spacecraft were Assembled.</title>
        <authorList>
            <person name="Seuylemezian A."/>
            <person name="Vaishampayan P."/>
        </authorList>
    </citation>
    <scope>NUCLEOTIDE SEQUENCE [LARGE SCALE GENOMIC DNA]</scope>
    <source>
        <strain evidence="3 4">L5</strain>
    </source>
</reference>
<evidence type="ECO:0000259" key="1">
    <source>
        <dbReference type="Pfam" id="PF00557"/>
    </source>
</evidence>
<proteinExistence type="predicted"/>
<comment type="caution">
    <text evidence="3">The sequence shown here is derived from an EMBL/GenBank/DDBJ whole genome shotgun (WGS) entry which is preliminary data.</text>
</comment>
<keyword evidence="4" id="KW-1185">Reference proteome</keyword>
<sequence>MTVSVTPLQKVKDFMKQKEIDGVLFRTRSNFSWLTGGKDNHIVHTTELGVADLLILPEKKYCITSKMESARIHDEELIGLDYEFIATEWYENQDKAIEKLCEGKTIASDVPFSHFLDFGRELTGLRFTLNEKEINRYRLLSQKAAGAVESTCREIEPGMTEFEIAAHLAAKVMKDGMNPHVILVSTDDRVFKYRHPIPTEKKLEEYAMIVLCAEKGGLVSNVTRFVHFGALPEELAVNKGKLMQIDVAMNAVTRPGTPIKDVLQKGFDTYSEVGYPDDWRYLHQGGPTGYATREFIATPDMEDIVHLHQAFAWNPAIRGIKSEDTILVGEDDNEVLTHTGEWVYLETEHNGKKYLRPDILIR</sequence>
<dbReference type="AlphaFoldDB" id="A0A3S0U1D3"/>
<feature type="domain" description="Creatinase N-terminal" evidence="2">
    <location>
        <begin position="8"/>
        <end position="116"/>
    </location>
</feature>
<dbReference type="SUPFAM" id="SSF53092">
    <property type="entry name" value="Creatinase/prolidase N-terminal domain"/>
    <property type="match status" value="1"/>
</dbReference>
<dbReference type="EMBL" id="RYZZ01000003">
    <property type="protein sequence ID" value="RUQ32064.1"/>
    <property type="molecule type" value="Genomic_DNA"/>
</dbReference>
<dbReference type="InterPro" id="IPR000587">
    <property type="entry name" value="Creatinase_N"/>
</dbReference>
<organism evidence="3 4">
    <name type="scientific">Peribacillus cavernae</name>
    <dbReference type="NCBI Taxonomy" id="1674310"/>
    <lineage>
        <taxon>Bacteria</taxon>
        <taxon>Bacillati</taxon>
        <taxon>Bacillota</taxon>
        <taxon>Bacilli</taxon>
        <taxon>Bacillales</taxon>
        <taxon>Bacillaceae</taxon>
        <taxon>Peribacillus</taxon>
    </lineage>
</organism>
<dbReference type="RefSeq" id="WP_126863264.1">
    <property type="nucleotide sequence ID" value="NZ_JAUSTX010000013.1"/>
</dbReference>